<dbReference type="FunFam" id="3.30.70.270:FF:000026">
    <property type="entry name" value="Transposon Ty3-G Gag-Pol polyprotein"/>
    <property type="match status" value="1"/>
</dbReference>
<dbReference type="InterPro" id="IPR001584">
    <property type="entry name" value="Integrase_cat-core"/>
</dbReference>
<dbReference type="PROSITE" id="PS50994">
    <property type="entry name" value="INTEGRASE"/>
    <property type="match status" value="1"/>
</dbReference>
<dbReference type="PROSITE" id="PS50013">
    <property type="entry name" value="CHROMO_2"/>
    <property type="match status" value="1"/>
</dbReference>
<dbReference type="PANTHER" id="PTHR37984:SF5">
    <property type="entry name" value="PROTEIN NYNRIN-LIKE"/>
    <property type="match status" value="1"/>
</dbReference>
<dbReference type="SUPFAM" id="SSF56672">
    <property type="entry name" value="DNA/RNA polymerases"/>
    <property type="match status" value="1"/>
</dbReference>
<reference evidence="6" key="1">
    <citation type="submission" date="2020-05" db="EMBL/GenBank/DDBJ databases">
        <title>Evolutionary and genomic comparisons of hybrid uninucleate and nonhybrid Rhizoctonia fungi.</title>
        <authorList>
            <person name="Li C."/>
            <person name="Chen X."/>
        </authorList>
    </citation>
    <scope>NUCLEOTIDE SEQUENCE</scope>
    <source>
        <strain evidence="6">AG-1 IA</strain>
    </source>
</reference>
<sequence>MDQKKIEAVMSWPTPKTVKQVQAFLGCVNYLCCFIPNFSAVAHSLHNLTKKDTPWSWGSQEEEAFQELKTLVTKSLVLIHSNPKLPYYLETDASGSFSGAKANYNMHDKELLAIIKALEEWQIFLEATDRPIQVFTDHWKQSGKPDALSRCSDYTDIPQEPEVMLPAEVFANTSQEELEIVTEIHSQLREDPSLEPIIQFLTEDVENGPLSIQKVYKDYDWEEDLLWYQGKLVVPDSEPLKEKLLREFHDSPLAGHPAKEWVECCPTCQANCCPHAPVIALKPLEVPPFSFHTISYNFITGFPKSQGCNTILVVIDSFSKFGHFIPTSKKITAKGLADLFITHIWKLHGLPVKTVSDWGTTFMGRFLRALYQWLGVKLAFSSAYHPESDGQTERVNQFIEFYLQSYIAANHSNWAAWLPLAEYAYNNAKHAATGRTPFELVYGRNPVMNPSNVPANIPEADTVADTLAWEWKEAKAAHRMSKERMSRNQGTLPEYSIGKKVWIDGKNMELRTNSNKLDPKQLGPFEITEKISSHAYCLKLPESLKIHDVFYMGLLSKTHKSPNQPFPEQPPPETIEGEEEYKVEQIINSKRQQGKWFYLIKWKGYGPEDNLWEPEELLEHSQEEISCFNKSQLKKACDSAKSL</sequence>
<proteinExistence type="predicted"/>
<dbReference type="InterPro" id="IPR000953">
    <property type="entry name" value="Chromo/chromo_shadow_dom"/>
</dbReference>
<dbReference type="Gene3D" id="2.40.50.40">
    <property type="match status" value="1"/>
</dbReference>
<protein>
    <submittedName>
        <fullName evidence="6">Retrotransposable element Tf2 protein</fullName>
    </submittedName>
</protein>
<evidence type="ECO:0000313" key="6">
    <source>
        <dbReference type="EMBL" id="QRW25865.1"/>
    </source>
</evidence>
<dbReference type="Pfam" id="PF00385">
    <property type="entry name" value="Chromo"/>
    <property type="match status" value="1"/>
</dbReference>
<dbReference type="InterPro" id="IPR050951">
    <property type="entry name" value="Retrovirus_Pol_polyprotein"/>
</dbReference>
<keyword evidence="2" id="KW-0511">Multifunctional enzyme</keyword>
<dbReference type="EMBL" id="CP059671">
    <property type="protein sequence ID" value="QRW25848.1"/>
    <property type="molecule type" value="Genomic_DNA"/>
</dbReference>
<dbReference type="Gene3D" id="3.30.420.10">
    <property type="entry name" value="Ribonuclease H-like superfamily/Ribonuclease H"/>
    <property type="match status" value="1"/>
</dbReference>
<dbReference type="InterPro" id="IPR012337">
    <property type="entry name" value="RNaseH-like_sf"/>
</dbReference>
<dbReference type="Pfam" id="PF24626">
    <property type="entry name" value="SH3_Tf2-1"/>
    <property type="match status" value="1"/>
</dbReference>
<accession>A0A8H8P632</accession>
<evidence type="ECO:0000313" key="7">
    <source>
        <dbReference type="Proteomes" id="UP000650533"/>
    </source>
</evidence>
<dbReference type="RefSeq" id="XP_043186085.1">
    <property type="nucleotide sequence ID" value="XM_043330740.1"/>
</dbReference>
<feature type="domain" description="Chromo" evidence="3">
    <location>
        <begin position="581"/>
        <end position="640"/>
    </location>
</feature>
<evidence type="ECO:0000259" key="3">
    <source>
        <dbReference type="PROSITE" id="PS50013"/>
    </source>
</evidence>
<dbReference type="SUPFAM" id="SSF53098">
    <property type="entry name" value="Ribonuclease H-like"/>
    <property type="match status" value="1"/>
</dbReference>
<keyword evidence="1" id="KW-0694">RNA-binding</keyword>
<gene>
    <name evidence="5" type="ORF">RhiXN_10925</name>
    <name evidence="6" type="ORF">RhiXN_10942</name>
</gene>
<dbReference type="InterPro" id="IPR056924">
    <property type="entry name" value="SH3_Tf2-1"/>
</dbReference>
<dbReference type="InterPro" id="IPR043502">
    <property type="entry name" value="DNA/RNA_pol_sf"/>
</dbReference>
<evidence type="ECO:0000259" key="4">
    <source>
        <dbReference type="PROSITE" id="PS50994"/>
    </source>
</evidence>
<dbReference type="Pfam" id="PF17919">
    <property type="entry name" value="RT_RNaseH_2"/>
    <property type="match status" value="1"/>
</dbReference>
<dbReference type="Proteomes" id="UP000650533">
    <property type="component" value="Chromosome 14"/>
</dbReference>
<evidence type="ECO:0000256" key="1">
    <source>
        <dbReference type="ARBA" id="ARBA00022884"/>
    </source>
</evidence>
<dbReference type="KEGG" id="rsx:RhiXN_10925"/>
<evidence type="ECO:0000313" key="5">
    <source>
        <dbReference type="EMBL" id="QRW25848.1"/>
    </source>
</evidence>
<feature type="domain" description="Integrase catalytic" evidence="4">
    <location>
        <begin position="284"/>
        <end position="445"/>
    </location>
</feature>
<dbReference type="InterPro" id="IPR043128">
    <property type="entry name" value="Rev_trsase/Diguanyl_cyclase"/>
</dbReference>
<dbReference type="GO" id="GO:0003723">
    <property type="term" value="F:RNA binding"/>
    <property type="evidence" value="ECO:0007669"/>
    <property type="project" value="UniProtKB-KW"/>
</dbReference>
<dbReference type="EMBL" id="CP059671">
    <property type="protein sequence ID" value="QRW25865.1"/>
    <property type="molecule type" value="Genomic_DNA"/>
</dbReference>
<dbReference type="InterPro" id="IPR041577">
    <property type="entry name" value="RT_RNaseH_2"/>
</dbReference>
<organism evidence="6 7">
    <name type="scientific">Rhizoctonia solani</name>
    <dbReference type="NCBI Taxonomy" id="456999"/>
    <lineage>
        <taxon>Eukaryota</taxon>
        <taxon>Fungi</taxon>
        <taxon>Dikarya</taxon>
        <taxon>Basidiomycota</taxon>
        <taxon>Agaricomycotina</taxon>
        <taxon>Agaricomycetes</taxon>
        <taxon>Cantharellales</taxon>
        <taxon>Ceratobasidiaceae</taxon>
        <taxon>Rhizoctonia</taxon>
    </lineage>
</organism>
<name>A0A8H8P632_9AGAM</name>
<dbReference type="GO" id="GO:0005634">
    <property type="term" value="C:nucleus"/>
    <property type="evidence" value="ECO:0007669"/>
    <property type="project" value="UniProtKB-ARBA"/>
</dbReference>
<dbReference type="GO" id="GO:0006338">
    <property type="term" value="P:chromatin remodeling"/>
    <property type="evidence" value="ECO:0007669"/>
    <property type="project" value="UniProtKB-ARBA"/>
</dbReference>
<dbReference type="Gene3D" id="3.30.70.270">
    <property type="match status" value="1"/>
</dbReference>
<dbReference type="InterPro" id="IPR016197">
    <property type="entry name" value="Chromo-like_dom_sf"/>
</dbReference>
<dbReference type="GO" id="GO:0003824">
    <property type="term" value="F:catalytic activity"/>
    <property type="evidence" value="ECO:0007669"/>
    <property type="project" value="UniProtKB-KW"/>
</dbReference>
<evidence type="ECO:0000256" key="2">
    <source>
        <dbReference type="ARBA" id="ARBA00023268"/>
    </source>
</evidence>
<dbReference type="InterPro" id="IPR023780">
    <property type="entry name" value="Chromo_domain"/>
</dbReference>
<dbReference type="InterPro" id="IPR036397">
    <property type="entry name" value="RNaseH_sf"/>
</dbReference>
<dbReference type="SMART" id="SM00298">
    <property type="entry name" value="CHROMO"/>
    <property type="match status" value="1"/>
</dbReference>
<dbReference type="SUPFAM" id="SSF54160">
    <property type="entry name" value="Chromo domain-like"/>
    <property type="match status" value="1"/>
</dbReference>
<dbReference type="PANTHER" id="PTHR37984">
    <property type="entry name" value="PROTEIN CBG26694"/>
    <property type="match status" value="1"/>
</dbReference>
<dbReference type="GO" id="GO:0015074">
    <property type="term" value="P:DNA integration"/>
    <property type="evidence" value="ECO:0007669"/>
    <property type="project" value="InterPro"/>
</dbReference>
<dbReference type="GeneID" id="67033203"/>
<dbReference type="AlphaFoldDB" id="A0A8H8P632"/>